<evidence type="ECO:0000313" key="1">
    <source>
        <dbReference type="EMBL" id="CAH3018883.1"/>
    </source>
</evidence>
<dbReference type="Proteomes" id="UP001159427">
    <property type="component" value="Unassembled WGS sequence"/>
</dbReference>
<keyword evidence="2" id="KW-1185">Reference proteome</keyword>
<comment type="caution">
    <text evidence="1">The sequence shown here is derived from an EMBL/GenBank/DDBJ whole genome shotgun (WGS) entry which is preliminary data.</text>
</comment>
<evidence type="ECO:0000313" key="2">
    <source>
        <dbReference type="Proteomes" id="UP001159427"/>
    </source>
</evidence>
<proteinExistence type="predicted"/>
<accession>A0ABN8LTK6</accession>
<reference evidence="1 2" key="1">
    <citation type="submission" date="2022-05" db="EMBL/GenBank/DDBJ databases">
        <authorList>
            <consortium name="Genoscope - CEA"/>
            <person name="William W."/>
        </authorList>
    </citation>
    <scope>NUCLEOTIDE SEQUENCE [LARGE SCALE GENOMIC DNA]</scope>
</reference>
<name>A0ABN8LTK6_9CNID</name>
<gene>
    <name evidence="1" type="ORF">PEVE_00045187</name>
</gene>
<sequence>MKSKLRNLWIKYCTKRCKTGEETFGAPELADGAENAPEVEGTFLSDELEMENAANIEFQRAHRIGKKKTGETRLVVVRFLRFPERELVLRRCASWRMILKVHAD</sequence>
<feature type="non-terminal residue" evidence="1">
    <location>
        <position position="104"/>
    </location>
</feature>
<organism evidence="1 2">
    <name type="scientific">Porites evermanni</name>
    <dbReference type="NCBI Taxonomy" id="104178"/>
    <lineage>
        <taxon>Eukaryota</taxon>
        <taxon>Metazoa</taxon>
        <taxon>Cnidaria</taxon>
        <taxon>Anthozoa</taxon>
        <taxon>Hexacorallia</taxon>
        <taxon>Scleractinia</taxon>
        <taxon>Fungiina</taxon>
        <taxon>Poritidae</taxon>
        <taxon>Porites</taxon>
    </lineage>
</organism>
<dbReference type="Gene3D" id="3.30.70.1820">
    <property type="entry name" value="L1 transposable element, RRM domain"/>
    <property type="match status" value="1"/>
</dbReference>
<dbReference type="EMBL" id="CALNXI010000099">
    <property type="protein sequence ID" value="CAH3018883.1"/>
    <property type="molecule type" value="Genomic_DNA"/>
</dbReference>
<protein>
    <submittedName>
        <fullName evidence="1">Uncharacterized protein</fullName>
    </submittedName>
</protein>